<name>A0A1H1TYD7_9GAMM</name>
<dbReference type="PROSITE" id="PS00165">
    <property type="entry name" value="DEHYDRATASE_SER_THR"/>
    <property type="match status" value="1"/>
</dbReference>
<dbReference type="Gene3D" id="3.40.50.1100">
    <property type="match status" value="2"/>
</dbReference>
<evidence type="ECO:0000256" key="8">
    <source>
        <dbReference type="ARBA" id="ARBA00022898"/>
    </source>
</evidence>
<evidence type="ECO:0000259" key="13">
    <source>
        <dbReference type="Pfam" id="PF00291"/>
    </source>
</evidence>
<dbReference type="InterPro" id="IPR036052">
    <property type="entry name" value="TrpB-like_PALP_sf"/>
</dbReference>
<gene>
    <name evidence="11" type="primary">ilvA</name>
    <name evidence="14" type="ORF">SAMN05216421_1913</name>
</gene>
<evidence type="ECO:0000256" key="2">
    <source>
        <dbReference type="ARBA" id="ARBA00001933"/>
    </source>
</evidence>
<evidence type="ECO:0000313" key="15">
    <source>
        <dbReference type="Proteomes" id="UP000243207"/>
    </source>
</evidence>
<comment type="cofactor">
    <cofactor evidence="2 11">
        <name>pyridoxal 5'-phosphate</name>
        <dbReference type="ChEBI" id="CHEBI:597326"/>
    </cofactor>
</comment>
<dbReference type="Pfam" id="PF00291">
    <property type="entry name" value="PALP"/>
    <property type="match status" value="1"/>
</dbReference>
<keyword evidence="5 11" id="KW-0028">Amino-acid biosynthesis</keyword>
<keyword evidence="10 11" id="KW-0100">Branched-chain amino acid biosynthesis</keyword>
<sequence length="360" mass="38553">MQAPAVDTVDEPDRPPTRAKATPSASSLPRDELIKDYVTRILAAPVYDVAIETPLQPAARLSSRLGNQILLKREDLQPVYSFKIRGAYNRVVRLDAAVRNRGVIAASAGNHAQGLALAAQRLGIRAQIVMPLTTARIKVEAVRARGAQVILHGEAFSDALAHALLLATEQQLEFIPPYDDPDVIAGQGTVGMELLRQQPGRLDAVFVPVGGGSLIAGVAAYLKHLRPEVQIAGVEPDDSNCLQAALAAGERVVLPRVGRFADGVAVAQIGKHNFELCRHLVDDVITVDTAEICEAIRDIFEDTRSLVEPSGALAVAGLKRYVQRTQCKGAVLAAINSGANFDFDRLPDIVERAGLRQALG</sequence>
<dbReference type="FunFam" id="3.40.50.1100:FF:000008">
    <property type="entry name" value="L-threonine dehydratase"/>
    <property type="match status" value="1"/>
</dbReference>
<dbReference type="GO" id="GO:0003941">
    <property type="term" value="F:L-serine ammonia-lyase activity"/>
    <property type="evidence" value="ECO:0007669"/>
    <property type="project" value="TreeGrafter"/>
</dbReference>
<dbReference type="Proteomes" id="UP000243207">
    <property type="component" value="Chromosome I"/>
</dbReference>
<dbReference type="STRING" id="487184.SAMN05216421_1913"/>
<evidence type="ECO:0000256" key="11">
    <source>
        <dbReference type="RuleBase" id="RU362012"/>
    </source>
</evidence>
<evidence type="ECO:0000256" key="10">
    <source>
        <dbReference type="ARBA" id="ARBA00023304"/>
    </source>
</evidence>
<evidence type="ECO:0000313" key="14">
    <source>
        <dbReference type="EMBL" id="SDS64966.1"/>
    </source>
</evidence>
<dbReference type="OrthoDB" id="9811476at2"/>
<dbReference type="GO" id="GO:0009097">
    <property type="term" value="P:isoleucine biosynthetic process"/>
    <property type="evidence" value="ECO:0007669"/>
    <property type="project" value="UniProtKB-UniRule"/>
</dbReference>
<dbReference type="PANTHER" id="PTHR48078:SF11">
    <property type="entry name" value="THREONINE DEHYDRATASE, MITOCHONDRIAL"/>
    <property type="match status" value="1"/>
</dbReference>
<dbReference type="EC" id="4.3.1.19" evidence="11"/>
<dbReference type="CDD" id="cd01562">
    <property type="entry name" value="Thr-dehyd"/>
    <property type="match status" value="1"/>
</dbReference>
<dbReference type="InterPro" id="IPR005787">
    <property type="entry name" value="Thr_deHydtase_biosynth"/>
</dbReference>
<evidence type="ECO:0000256" key="9">
    <source>
        <dbReference type="ARBA" id="ARBA00023239"/>
    </source>
</evidence>
<feature type="region of interest" description="Disordered" evidence="12">
    <location>
        <begin position="1"/>
        <end position="27"/>
    </location>
</feature>
<comment type="pathway">
    <text evidence="3 11">Amino-acid biosynthesis; L-isoleucine biosynthesis; 2-oxobutanoate from L-threonine: step 1/1.</text>
</comment>
<dbReference type="PANTHER" id="PTHR48078">
    <property type="entry name" value="THREONINE DEHYDRATASE, MITOCHONDRIAL-RELATED"/>
    <property type="match status" value="1"/>
</dbReference>
<dbReference type="AlphaFoldDB" id="A0A1H1TYD7"/>
<keyword evidence="6 11" id="KW-0412">Isoleucine biosynthesis</keyword>
<dbReference type="InterPro" id="IPR050147">
    <property type="entry name" value="Ser/Thr_Dehydratase"/>
</dbReference>
<evidence type="ECO:0000256" key="12">
    <source>
        <dbReference type="SAM" id="MobiDB-lite"/>
    </source>
</evidence>
<evidence type="ECO:0000256" key="4">
    <source>
        <dbReference type="ARBA" id="ARBA00010869"/>
    </source>
</evidence>
<protein>
    <recommendedName>
        <fullName evidence="11">L-threonine dehydratase</fullName>
        <ecNumber evidence="11">4.3.1.19</ecNumber>
    </recommendedName>
    <alternativeName>
        <fullName evidence="11">Threonine deaminase</fullName>
    </alternativeName>
</protein>
<dbReference type="InterPro" id="IPR000634">
    <property type="entry name" value="Ser/Thr_deHydtase_PyrdxlP-BS"/>
</dbReference>
<keyword evidence="9 11" id="KW-0456">Lyase</keyword>
<comment type="function">
    <text evidence="11">Catalyzes the anaerobic formation of alpha-ketobutyrate and ammonia from threonine in a two-step reaction. The first step involved a dehydration of threonine and a production of enamine intermediates (aminocrotonate), which tautomerizes to its imine form (iminobutyrate). Both intermediates are unstable and short-lived. The second step is the nonenzymatic hydrolysis of the enamine/imine intermediates to form 2-ketobutyrate and free ammonia. In the low water environment of the cell, the second step is accelerated by RidA.</text>
</comment>
<keyword evidence="7" id="KW-0677">Repeat</keyword>
<feature type="domain" description="Tryptophan synthase beta chain-like PALP" evidence="13">
    <location>
        <begin position="51"/>
        <end position="337"/>
    </location>
</feature>
<dbReference type="SUPFAM" id="SSF53686">
    <property type="entry name" value="Tryptophan synthase beta subunit-like PLP-dependent enzymes"/>
    <property type="match status" value="1"/>
</dbReference>
<comment type="catalytic activity">
    <reaction evidence="1 11">
        <text>L-threonine = 2-oxobutanoate + NH4(+)</text>
        <dbReference type="Rhea" id="RHEA:22108"/>
        <dbReference type="ChEBI" id="CHEBI:16763"/>
        <dbReference type="ChEBI" id="CHEBI:28938"/>
        <dbReference type="ChEBI" id="CHEBI:57926"/>
        <dbReference type="EC" id="4.3.1.19"/>
    </reaction>
</comment>
<dbReference type="GO" id="GO:0006565">
    <property type="term" value="P:L-serine catabolic process"/>
    <property type="evidence" value="ECO:0007669"/>
    <property type="project" value="TreeGrafter"/>
</dbReference>
<evidence type="ECO:0000256" key="5">
    <source>
        <dbReference type="ARBA" id="ARBA00022605"/>
    </source>
</evidence>
<dbReference type="InterPro" id="IPR001926">
    <property type="entry name" value="TrpB-like_PALP"/>
</dbReference>
<organism evidence="14 15">
    <name type="scientific">Halopseudomonas xinjiangensis</name>
    <dbReference type="NCBI Taxonomy" id="487184"/>
    <lineage>
        <taxon>Bacteria</taxon>
        <taxon>Pseudomonadati</taxon>
        <taxon>Pseudomonadota</taxon>
        <taxon>Gammaproteobacteria</taxon>
        <taxon>Pseudomonadales</taxon>
        <taxon>Pseudomonadaceae</taxon>
        <taxon>Halopseudomonas</taxon>
    </lineage>
</organism>
<dbReference type="UniPathway" id="UPA00047">
    <property type="reaction ID" value="UER00054"/>
</dbReference>
<dbReference type="GO" id="GO:0006567">
    <property type="term" value="P:L-threonine catabolic process"/>
    <property type="evidence" value="ECO:0007669"/>
    <property type="project" value="TreeGrafter"/>
</dbReference>
<reference evidence="15" key="1">
    <citation type="submission" date="2016-10" db="EMBL/GenBank/DDBJ databases">
        <authorList>
            <person name="Varghese N."/>
            <person name="Submissions S."/>
        </authorList>
    </citation>
    <scope>NUCLEOTIDE SEQUENCE [LARGE SCALE GENOMIC DNA]</scope>
    <source>
        <strain evidence="15">NRRL B-51270</strain>
    </source>
</reference>
<dbReference type="GO" id="GO:0004794">
    <property type="term" value="F:threonine deaminase activity"/>
    <property type="evidence" value="ECO:0007669"/>
    <property type="project" value="UniProtKB-UniRule"/>
</dbReference>
<evidence type="ECO:0000256" key="3">
    <source>
        <dbReference type="ARBA" id="ARBA00004810"/>
    </source>
</evidence>
<dbReference type="GO" id="GO:0030170">
    <property type="term" value="F:pyridoxal phosphate binding"/>
    <property type="evidence" value="ECO:0007669"/>
    <property type="project" value="InterPro"/>
</dbReference>
<accession>A0A1H1TYD7</accession>
<dbReference type="NCBIfam" id="TIGR01124">
    <property type="entry name" value="ilvA_2Cterm"/>
    <property type="match status" value="1"/>
</dbReference>
<dbReference type="EMBL" id="LT629736">
    <property type="protein sequence ID" value="SDS64966.1"/>
    <property type="molecule type" value="Genomic_DNA"/>
</dbReference>
<proteinExistence type="inferred from homology"/>
<comment type="similarity">
    <text evidence="4 11">Belongs to the serine/threonine dehydratase family.</text>
</comment>
<keyword evidence="15" id="KW-1185">Reference proteome</keyword>
<evidence type="ECO:0000256" key="7">
    <source>
        <dbReference type="ARBA" id="ARBA00022737"/>
    </source>
</evidence>
<keyword evidence="8 11" id="KW-0663">Pyridoxal phosphate</keyword>
<evidence type="ECO:0000256" key="6">
    <source>
        <dbReference type="ARBA" id="ARBA00022624"/>
    </source>
</evidence>
<comment type="subunit">
    <text evidence="11">Homotetramer.</text>
</comment>
<evidence type="ECO:0000256" key="1">
    <source>
        <dbReference type="ARBA" id="ARBA00001274"/>
    </source>
</evidence>